<feature type="signal peptide" evidence="1">
    <location>
        <begin position="1"/>
        <end position="21"/>
    </location>
</feature>
<dbReference type="Pfam" id="PF06283">
    <property type="entry name" value="ThuA"/>
    <property type="match status" value="1"/>
</dbReference>
<evidence type="ECO:0000313" key="4">
    <source>
        <dbReference type="Proteomes" id="UP000664628"/>
    </source>
</evidence>
<reference evidence="3 4" key="1">
    <citation type="submission" date="2021-03" db="EMBL/GenBank/DDBJ databases">
        <title>Fibrella sp. HMF5405 genome sequencing and assembly.</title>
        <authorList>
            <person name="Kang H."/>
            <person name="Kim H."/>
            <person name="Bae S."/>
            <person name="Joh K."/>
        </authorList>
    </citation>
    <scope>NUCLEOTIDE SEQUENCE [LARGE SCALE GENOMIC DNA]</scope>
    <source>
        <strain evidence="3 4">HMF5405</strain>
    </source>
</reference>
<evidence type="ECO:0000256" key="1">
    <source>
        <dbReference type="SAM" id="SignalP"/>
    </source>
</evidence>
<organism evidence="3 4">
    <name type="scientific">Fibrella forsythiae</name>
    <dbReference type="NCBI Taxonomy" id="2817061"/>
    <lineage>
        <taxon>Bacteria</taxon>
        <taxon>Pseudomonadati</taxon>
        <taxon>Bacteroidota</taxon>
        <taxon>Cytophagia</taxon>
        <taxon>Cytophagales</taxon>
        <taxon>Spirosomataceae</taxon>
        <taxon>Fibrella</taxon>
    </lineage>
</organism>
<feature type="chain" id="PRO_5047251028" evidence="1">
    <location>
        <begin position="22"/>
        <end position="276"/>
    </location>
</feature>
<dbReference type="InterPro" id="IPR029010">
    <property type="entry name" value="ThuA-like"/>
</dbReference>
<dbReference type="SUPFAM" id="SSF52317">
    <property type="entry name" value="Class I glutamine amidotransferase-like"/>
    <property type="match status" value="1"/>
</dbReference>
<dbReference type="PANTHER" id="PTHR40469">
    <property type="entry name" value="SECRETED GLYCOSYL HYDROLASE"/>
    <property type="match status" value="1"/>
</dbReference>
<evidence type="ECO:0000259" key="2">
    <source>
        <dbReference type="Pfam" id="PF06283"/>
    </source>
</evidence>
<dbReference type="PANTHER" id="PTHR40469:SF2">
    <property type="entry name" value="GALACTOSE-BINDING DOMAIN-LIKE SUPERFAMILY PROTEIN"/>
    <property type="match status" value="1"/>
</dbReference>
<keyword evidence="1" id="KW-0732">Signal</keyword>
<dbReference type="EMBL" id="JAFMYW010000007">
    <property type="protein sequence ID" value="MBO0951451.1"/>
    <property type="molecule type" value="Genomic_DNA"/>
</dbReference>
<accession>A0ABS3JPW7</accession>
<feature type="domain" description="ThuA-like" evidence="2">
    <location>
        <begin position="32"/>
        <end position="254"/>
    </location>
</feature>
<dbReference type="InterPro" id="IPR029062">
    <property type="entry name" value="Class_I_gatase-like"/>
</dbReference>
<gene>
    <name evidence="3" type="ORF">J2I46_22900</name>
</gene>
<keyword evidence="4" id="KW-1185">Reference proteome</keyword>
<dbReference type="Proteomes" id="UP000664628">
    <property type="component" value="Unassembled WGS sequence"/>
</dbReference>
<protein>
    <submittedName>
        <fullName evidence="3">ThuA domain-containing protein</fullName>
    </submittedName>
</protein>
<dbReference type="Gene3D" id="3.40.50.880">
    <property type="match status" value="1"/>
</dbReference>
<comment type="caution">
    <text evidence="3">The sequence shown here is derived from an EMBL/GenBank/DDBJ whole genome shotgun (WGS) entry which is preliminary data.</text>
</comment>
<sequence length="276" mass="31168">MYKASLLTLLFCLSLWSNIHAQSDRVNWKRVKVLVYTKNGKGYVHDNIPFAVACIQKLGQEHGFKVDTTAKPDAFSEANLGQYTALIFASTNNDVFDSDSQRLALRRYIESGGGFVGIHSVLGTERNWPWFKRMMGGTFLWHPRFQPYKLRVLAAQHASMTNVPTVWSKADECYFMKELSPGPTVVLAHDLTTLGTEEAEKIKTSAGAFNELYPAAWYYEFDGGHTWCTALGHDKKDYADPTFVNHLFQGLRYVVGQVKTINYSKAYAQTATEAIR</sequence>
<proteinExistence type="predicted"/>
<name>A0ABS3JPW7_9BACT</name>
<dbReference type="RefSeq" id="WP_207331387.1">
    <property type="nucleotide sequence ID" value="NZ_JAFMYW010000007.1"/>
</dbReference>
<evidence type="ECO:0000313" key="3">
    <source>
        <dbReference type="EMBL" id="MBO0951451.1"/>
    </source>
</evidence>